<dbReference type="Gene3D" id="1.10.10.60">
    <property type="entry name" value="Homeodomain-like"/>
    <property type="match status" value="1"/>
</dbReference>
<dbReference type="EMBL" id="NGFO01000004">
    <property type="protein sequence ID" value="OUC80033.1"/>
    <property type="molecule type" value="Genomic_DNA"/>
</dbReference>
<dbReference type="STRING" id="417102.CA982_04865"/>
<dbReference type="InterPro" id="IPR009057">
    <property type="entry name" value="Homeodomain-like_sf"/>
</dbReference>
<evidence type="ECO:0000256" key="1">
    <source>
        <dbReference type="ARBA" id="ARBA00023015"/>
    </source>
</evidence>
<keyword evidence="3" id="KW-0804">Transcription</keyword>
<dbReference type="AlphaFoldDB" id="A0A243QEH4"/>
<feature type="region of interest" description="Disordered" evidence="5">
    <location>
        <begin position="1"/>
        <end position="22"/>
    </location>
</feature>
<dbReference type="Pfam" id="PF00440">
    <property type="entry name" value="TetR_N"/>
    <property type="match status" value="1"/>
</dbReference>
<dbReference type="PROSITE" id="PS50977">
    <property type="entry name" value="HTH_TETR_2"/>
    <property type="match status" value="1"/>
</dbReference>
<feature type="domain" description="HTH tetR-type" evidence="6">
    <location>
        <begin position="30"/>
        <end position="90"/>
    </location>
</feature>
<evidence type="ECO:0000256" key="2">
    <source>
        <dbReference type="ARBA" id="ARBA00023125"/>
    </source>
</evidence>
<evidence type="ECO:0000256" key="3">
    <source>
        <dbReference type="ARBA" id="ARBA00023163"/>
    </source>
</evidence>
<evidence type="ECO:0000256" key="4">
    <source>
        <dbReference type="PROSITE-ProRule" id="PRU00335"/>
    </source>
</evidence>
<evidence type="ECO:0000259" key="6">
    <source>
        <dbReference type="PROSITE" id="PS50977"/>
    </source>
</evidence>
<evidence type="ECO:0000256" key="5">
    <source>
        <dbReference type="SAM" id="MobiDB-lite"/>
    </source>
</evidence>
<dbReference type="OrthoDB" id="3787664at2"/>
<dbReference type="PANTHER" id="PTHR30055">
    <property type="entry name" value="HTH-TYPE TRANSCRIPTIONAL REGULATOR RUTR"/>
    <property type="match status" value="1"/>
</dbReference>
<keyword evidence="2 4" id="KW-0238">DNA-binding</keyword>
<dbReference type="RefSeq" id="WP_086534224.1">
    <property type="nucleotide sequence ID" value="NZ_NGFO01000004.1"/>
</dbReference>
<dbReference type="PROSITE" id="PS01081">
    <property type="entry name" value="HTH_TETR_1"/>
    <property type="match status" value="1"/>
</dbReference>
<dbReference type="InterPro" id="IPR023772">
    <property type="entry name" value="DNA-bd_HTH_TetR-type_CS"/>
</dbReference>
<evidence type="ECO:0000313" key="7">
    <source>
        <dbReference type="EMBL" id="OUC80033.1"/>
    </source>
</evidence>
<dbReference type="InterPro" id="IPR050109">
    <property type="entry name" value="HTH-type_TetR-like_transc_reg"/>
</dbReference>
<dbReference type="PANTHER" id="PTHR30055:SF234">
    <property type="entry name" value="HTH-TYPE TRANSCRIPTIONAL REGULATOR BETI"/>
    <property type="match status" value="1"/>
</dbReference>
<dbReference type="Proteomes" id="UP000194632">
    <property type="component" value="Unassembled WGS sequence"/>
</dbReference>
<keyword evidence="8" id="KW-1185">Reference proteome</keyword>
<dbReference type="Gene3D" id="1.10.357.10">
    <property type="entry name" value="Tetracycline Repressor, domain 2"/>
    <property type="match status" value="1"/>
</dbReference>
<sequence>MGDCLTVHATSDAPGPTPGRRIGLREQNKLRTRTAIRQAAVTLIAEQGYAKTTVEQIAEAAGVSHTTFFRYFPSKEQVVVGDEHLHAEAQAIIESMPPGLSHFDLIRRLMTELHRLTDDDPWVGNPLRMQLIRTEPLLQKTFQVESERMISDMTQLIADYLRVAPDDFRLKVFLDAVAGVTFHLATEIDENREMPQLETTLRAIDLLEQGLPVGSTDPADRSPGKHSD</sequence>
<keyword evidence="1" id="KW-0805">Transcription regulation</keyword>
<protein>
    <submittedName>
        <fullName evidence="7">TetR family transcriptional regulator</fullName>
    </submittedName>
</protein>
<dbReference type="SUPFAM" id="SSF46689">
    <property type="entry name" value="Homeodomain-like"/>
    <property type="match status" value="1"/>
</dbReference>
<proteinExistence type="predicted"/>
<name>A0A243QEH4_9ACTN</name>
<evidence type="ECO:0000313" key="8">
    <source>
        <dbReference type="Proteomes" id="UP000194632"/>
    </source>
</evidence>
<feature type="DNA-binding region" description="H-T-H motif" evidence="4">
    <location>
        <begin position="53"/>
        <end position="72"/>
    </location>
</feature>
<dbReference type="InterPro" id="IPR001647">
    <property type="entry name" value="HTH_TetR"/>
</dbReference>
<organism evidence="7 8">
    <name type="scientific">Gordonia lacunae</name>
    <dbReference type="NCBI Taxonomy" id="417102"/>
    <lineage>
        <taxon>Bacteria</taxon>
        <taxon>Bacillati</taxon>
        <taxon>Actinomycetota</taxon>
        <taxon>Actinomycetes</taxon>
        <taxon>Mycobacteriales</taxon>
        <taxon>Gordoniaceae</taxon>
        <taxon>Gordonia</taxon>
    </lineage>
</organism>
<gene>
    <name evidence="7" type="ORF">CA982_04865</name>
</gene>
<comment type="caution">
    <text evidence="7">The sequence shown here is derived from an EMBL/GenBank/DDBJ whole genome shotgun (WGS) entry which is preliminary data.</text>
</comment>
<dbReference type="PRINTS" id="PR00455">
    <property type="entry name" value="HTHTETR"/>
</dbReference>
<dbReference type="GO" id="GO:0000976">
    <property type="term" value="F:transcription cis-regulatory region binding"/>
    <property type="evidence" value="ECO:0007669"/>
    <property type="project" value="TreeGrafter"/>
</dbReference>
<reference evidence="7 8" key="1">
    <citation type="submission" date="2017-05" db="EMBL/GenBank/DDBJ databases">
        <title>Biotechnological potential of actinobacteria isolated from South African environments.</title>
        <authorList>
            <person name="Le Roes-Hill M."/>
            <person name="Prins A."/>
            <person name="Durrell K.A."/>
        </authorList>
    </citation>
    <scope>NUCLEOTIDE SEQUENCE [LARGE SCALE GENOMIC DNA]</scope>
    <source>
        <strain evidence="7">BS2</strain>
    </source>
</reference>
<dbReference type="GO" id="GO:0003700">
    <property type="term" value="F:DNA-binding transcription factor activity"/>
    <property type="evidence" value="ECO:0007669"/>
    <property type="project" value="TreeGrafter"/>
</dbReference>
<accession>A0A243QEH4</accession>